<dbReference type="Pfam" id="PF00795">
    <property type="entry name" value="CN_hydrolase"/>
    <property type="match status" value="1"/>
</dbReference>
<dbReference type="InterPro" id="IPR000132">
    <property type="entry name" value="Nitrilase/CN_hydratase_CS"/>
</dbReference>
<dbReference type="InterPro" id="IPR003010">
    <property type="entry name" value="C-N_Hydrolase"/>
</dbReference>
<dbReference type="PANTHER" id="PTHR46044:SF1">
    <property type="entry name" value="CN HYDROLASE DOMAIN-CONTAINING PROTEIN"/>
    <property type="match status" value="1"/>
</dbReference>
<evidence type="ECO:0000256" key="1">
    <source>
        <dbReference type="ARBA" id="ARBA00008129"/>
    </source>
</evidence>
<dbReference type="InterPro" id="IPR036526">
    <property type="entry name" value="C-N_Hydrolase_sf"/>
</dbReference>
<dbReference type="Gene3D" id="3.60.110.10">
    <property type="entry name" value="Carbon-nitrogen hydrolase"/>
    <property type="match status" value="1"/>
</dbReference>
<sequence>MEITVAISQKPPVVLDLEASLQRALAIIEEAAEQGARLLVFPEAYLPGYPTWVWRLRPGGDMALGNEIHSRLRQNAVDIDSGGLDAICDAAATHQLVVVMGLNEVDRAYSGSTLFNTVVVIDADGTIVNRHRKLMPTNPERMVWGCGDASGLRVVETAVGRIGCLICWESYMPLARFALYGQNIDLYVAPTWDCGEAWLASMKHIAREGGCWVLSTATAMEGSDLPDDFPGREQLFSSDEWINGGGAVVVKPSGAVAAGPMLNEKAILYTRIDTGAAAEARKSLDVSGHYHRPDLFSLQVDRRPMPPLGFIEPED</sequence>
<dbReference type="PROSITE" id="PS00920">
    <property type="entry name" value="NITRIL_CHT_1"/>
    <property type="match status" value="1"/>
</dbReference>
<dbReference type="GO" id="GO:0000257">
    <property type="term" value="F:nitrilase activity"/>
    <property type="evidence" value="ECO:0007669"/>
    <property type="project" value="UniProtKB-ARBA"/>
</dbReference>
<dbReference type="PANTHER" id="PTHR46044">
    <property type="entry name" value="NITRILASE"/>
    <property type="match status" value="1"/>
</dbReference>
<name>A0A1G8Y8W3_9GAMM</name>
<dbReference type="CDD" id="cd07564">
    <property type="entry name" value="nitrilases_CHs"/>
    <property type="match status" value="1"/>
</dbReference>
<dbReference type="AlphaFoldDB" id="A0A1G8Y8W3"/>
<comment type="similarity">
    <text evidence="1">Belongs to the carbon-nitrogen hydrolase superfamily. Nitrilase family.</text>
</comment>
<organism evidence="4 5">
    <name type="scientific">Ferrimonas sediminum</name>
    <dbReference type="NCBI Taxonomy" id="718193"/>
    <lineage>
        <taxon>Bacteria</taxon>
        <taxon>Pseudomonadati</taxon>
        <taxon>Pseudomonadota</taxon>
        <taxon>Gammaproteobacteria</taxon>
        <taxon>Alteromonadales</taxon>
        <taxon>Ferrimonadaceae</taxon>
        <taxon>Ferrimonas</taxon>
    </lineage>
</organism>
<dbReference type="EMBL" id="FNEM01000017">
    <property type="protein sequence ID" value="SDJ99216.1"/>
    <property type="molecule type" value="Genomic_DNA"/>
</dbReference>
<dbReference type="Proteomes" id="UP000199527">
    <property type="component" value="Unassembled WGS sequence"/>
</dbReference>
<evidence type="ECO:0000313" key="5">
    <source>
        <dbReference type="Proteomes" id="UP000199527"/>
    </source>
</evidence>
<reference evidence="5" key="1">
    <citation type="submission" date="2016-10" db="EMBL/GenBank/DDBJ databases">
        <authorList>
            <person name="Varghese N."/>
            <person name="Submissions S."/>
        </authorList>
    </citation>
    <scope>NUCLEOTIDE SEQUENCE [LARGE SCALE GENOMIC DNA]</scope>
    <source>
        <strain evidence="5">DSM 23317</strain>
    </source>
</reference>
<evidence type="ECO:0000313" key="4">
    <source>
        <dbReference type="EMBL" id="SDJ99216.1"/>
    </source>
</evidence>
<feature type="domain" description="CN hydrolase" evidence="3">
    <location>
        <begin position="3"/>
        <end position="274"/>
    </location>
</feature>
<protein>
    <submittedName>
        <fullName evidence="4">Nitrilase</fullName>
    </submittedName>
</protein>
<dbReference type="RefSeq" id="WP_090367246.1">
    <property type="nucleotide sequence ID" value="NZ_FNEM01000017.1"/>
</dbReference>
<evidence type="ECO:0000259" key="3">
    <source>
        <dbReference type="PROSITE" id="PS50263"/>
    </source>
</evidence>
<proteinExistence type="inferred from homology"/>
<dbReference type="PROSITE" id="PS50263">
    <property type="entry name" value="CN_HYDROLASE"/>
    <property type="match status" value="1"/>
</dbReference>
<evidence type="ECO:0000256" key="2">
    <source>
        <dbReference type="PROSITE-ProRule" id="PRU10139"/>
    </source>
</evidence>
<keyword evidence="5" id="KW-1185">Reference proteome</keyword>
<dbReference type="SUPFAM" id="SSF56317">
    <property type="entry name" value="Carbon-nitrogen hydrolase"/>
    <property type="match status" value="1"/>
</dbReference>
<dbReference type="InterPro" id="IPR044149">
    <property type="entry name" value="Nitrilases_CHs"/>
</dbReference>
<gene>
    <name evidence="4" type="ORF">SAMN04488540_1174</name>
</gene>
<feature type="active site" description="Proton acceptor" evidence="2">
    <location>
        <position position="43"/>
    </location>
</feature>
<dbReference type="OrthoDB" id="9803803at2"/>
<accession>A0A1G8Y8W3</accession>